<gene>
    <name evidence="3" type="ORF">BCR41DRAFT_390704</name>
</gene>
<dbReference type="RefSeq" id="XP_021875514.1">
    <property type="nucleotide sequence ID" value="XM_022028262.1"/>
</dbReference>
<dbReference type="PANTHER" id="PTHR33246:SF51">
    <property type="entry name" value="MYB_SANT-LIKE DOMAIN-CONTAINING PROTEIN"/>
    <property type="match status" value="1"/>
</dbReference>
<dbReference type="InParanoid" id="A0A1Y2G7M2"/>
<organism evidence="3 4">
    <name type="scientific">Lobosporangium transversale</name>
    <dbReference type="NCBI Taxonomy" id="64571"/>
    <lineage>
        <taxon>Eukaryota</taxon>
        <taxon>Fungi</taxon>
        <taxon>Fungi incertae sedis</taxon>
        <taxon>Mucoromycota</taxon>
        <taxon>Mortierellomycotina</taxon>
        <taxon>Mortierellomycetes</taxon>
        <taxon>Mortierellales</taxon>
        <taxon>Mortierellaceae</taxon>
        <taxon>Lobosporangium</taxon>
    </lineage>
</organism>
<feature type="region of interest" description="Disordered" evidence="2">
    <location>
        <begin position="246"/>
        <end position="268"/>
    </location>
</feature>
<dbReference type="OrthoDB" id="2424990at2759"/>
<evidence type="ECO:0000313" key="4">
    <source>
        <dbReference type="Proteomes" id="UP000193648"/>
    </source>
</evidence>
<dbReference type="PANTHER" id="PTHR33246">
    <property type="entry name" value="CCHC-TYPE DOMAIN-CONTAINING PROTEIN"/>
    <property type="match status" value="1"/>
</dbReference>
<dbReference type="AlphaFoldDB" id="A0A1Y2G7M2"/>
<evidence type="ECO:0000256" key="1">
    <source>
        <dbReference type="SAM" id="Coils"/>
    </source>
</evidence>
<dbReference type="EMBL" id="MCFF01000077">
    <property type="protein sequence ID" value="ORY96095.1"/>
    <property type="molecule type" value="Genomic_DNA"/>
</dbReference>
<evidence type="ECO:0000313" key="3">
    <source>
        <dbReference type="EMBL" id="ORY96095.1"/>
    </source>
</evidence>
<feature type="region of interest" description="Disordered" evidence="2">
    <location>
        <begin position="1"/>
        <end position="36"/>
    </location>
</feature>
<feature type="compositionally biased region" description="Basic and acidic residues" evidence="2">
    <location>
        <begin position="251"/>
        <end position="268"/>
    </location>
</feature>
<feature type="compositionally biased region" description="Polar residues" evidence="2">
    <location>
        <begin position="9"/>
        <end position="19"/>
    </location>
</feature>
<protein>
    <submittedName>
        <fullName evidence="3">Uncharacterized protein</fullName>
    </submittedName>
</protein>
<sequence length="433" mass="49249">MYIMKRSEISQSSTLSQNEQPKEVSAAADSSSKVPTAITKTPKGRFTKQDIESILTWLEYPPNFKSVFGYGGQTIIGKPHQSSYRGWATLAQVVSKQNKGRDSLNTKSVQERFRRHLKLFTETKKLENQTGFGVTDEDRKKGIYTTKHKLEKMCICYARTDALFDPRANVAPLFTFGSGCENGSENSQEDIEKVPCRRLIGEEEEVMDLNKPIGNQEAIENDQFLGDSTLADNAFDNSFYDDFSAGTESDMGAKGEGTDLNDESSKDISDLSIPSISSISSSVLHSNRKRKLTVAGSLQSSVARKRSRVIEERRKPPTLNLGSFPETPRKSFYSSFELISAKENIEMMRLELDKKRMILEKQKIEEQMKREDRKLELEKQKMEKEDAREKQKIEIEKQKMEQNFKVQTMLLMKSAIEQGMTIEQIQSLIKLLP</sequence>
<keyword evidence="4" id="KW-1185">Reference proteome</keyword>
<feature type="coiled-coil region" evidence="1">
    <location>
        <begin position="347"/>
        <end position="403"/>
    </location>
</feature>
<keyword evidence="1" id="KW-0175">Coiled coil</keyword>
<reference evidence="3 4" key="1">
    <citation type="submission" date="2016-07" db="EMBL/GenBank/DDBJ databases">
        <title>Pervasive Adenine N6-methylation of Active Genes in Fungi.</title>
        <authorList>
            <consortium name="DOE Joint Genome Institute"/>
            <person name="Mondo S.J."/>
            <person name="Dannebaum R.O."/>
            <person name="Kuo R.C."/>
            <person name="Labutti K."/>
            <person name="Haridas S."/>
            <person name="Kuo A."/>
            <person name="Salamov A."/>
            <person name="Ahrendt S.R."/>
            <person name="Lipzen A."/>
            <person name="Sullivan W."/>
            <person name="Andreopoulos W.B."/>
            <person name="Clum A."/>
            <person name="Lindquist E."/>
            <person name="Daum C."/>
            <person name="Ramamoorthy G.K."/>
            <person name="Gryganskyi A."/>
            <person name="Culley D."/>
            <person name="Magnuson J.K."/>
            <person name="James T.Y."/>
            <person name="O'Malley M.A."/>
            <person name="Stajich J.E."/>
            <person name="Spatafora J.W."/>
            <person name="Visel A."/>
            <person name="Grigoriev I.V."/>
        </authorList>
    </citation>
    <scope>NUCLEOTIDE SEQUENCE [LARGE SCALE GENOMIC DNA]</scope>
    <source>
        <strain evidence="3 4">NRRL 3116</strain>
    </source>
</reference>
<dbReference type="GeneID" id="33570105"/>
<feature type="region of interest" description="Disordered" evidence="2">
    <location>
        <begin position="303"/>
        <end position="326"/>
    </location>
</feature>
<evidence type="ECO:0000256" key="2">
    <source>
        <dbReference type="SAM" id="MobiDB-lite"/>
    </source>
</evidence>
<comment type="caution">
    <text evidence="3">The sequence shown here is derived from an EMBL/GenBank/DDBJ whole genome shotgun (WGS) entry which is preliminary data.</text>
</comment>
<accession>A0A1Y2G7M2</accession>
<proteinExistence type="predicted"/>
<name>A0A1Y2G7M2_9FUNG</name>
<dbReference type="Proteomes" id="UP000193648">
    <property type="component" value="Unassembled WGS sequence"/>
</dbReference>